<organism evidence="2 3">
    <name type="scientific">Haloarcula salinisoli</name>
    <dbReference type="NCBI Taxonomy" id="2487746"/>
    <lineage>
        <taxon>Archaea</taxon>
        <taxon>Methanobacteriati</taxon>
        <taxon>Methanobacteriota</taxon>
        <taxon>Stenosarchaea group</taxon>
        <taxon>Halobacteria</taxon>
        <taxon>Halobacteriales</taxon>
        <taxon>Haloarculaceae</taxon>
        <taxon>Haloarcula</taxon>
    </lineage>
</organism>
<dbReference type="SUPFAM" id="SSF49777">
    <property type="entry name" value="PEBP-like"/>
    <property type="match status" value="1"/>
</dbReference>
<evidence type="ECO:0000313" key="2">
    <source>
        <dbReference type="EMBL" id="MBX0303306.1"/>
    </source>
</evidence>
<dbReference type="Proteomes" id="UP000783863">
    <property type="component" value="Unassembled WGS sequence"/>
</dbReference>
<dbReference type="Pfam" id="PF01161">
    <property type="entry name" value="PBP"/>
    <property type="match status" value="1"/>
</dbReference>
<dbReference type="EMBL" id="RKLQ01000001">
    <property type="protein sequence ID" value="MBX0303306.1"/>
    <property type="molecule type" value="Genomic_DNA"/>
</dbReference>
<gene>
    <name evidence="2" type="ORF">EGD98_06425</name>
</gene>
<dbReference type="CDD" id="cd00865">
    <property type="entry name" value="PEBP_bact_arch"/>
    <property type="match status" value="1"/>
</dbReference>
<proteinExistence type="predicted"/>
<name>A0A8J7YK58_9EURY</name>
<feature type="region of interest" description="Disordered" evidence="1">
    <location>
        <begin position="105"/>
        <end position="140"/>
    </location>
</feature>
<dbReference type="PROSITE" id="PS51257">
    <property type="entry name" value="PROKAR_LIPOPROTEIN"/>
    <property type="match status" value="1"/>
</dbReference>
<evidence type="ECO:0000313" key="3">
    <source>
        <dbReference type="Proteomes" id="UP000783863"/>
    </source>
</evidence>
<dbReference type="InterPro" id="IPR008914">
    <property type="entry name" value="PEBP"/>
</dbReference>
<dbReference type="InterPro" id="IPR005247">
    <property type="entry name" value="YbhB_YbcL/LppC-like"/>
</dbReference>
<sequence length="188" mass="19965">MRRRRFLRTVGPVAAGAVAGCVGESEETPGLFKVSSPELDPGGSLPERFTCYGAGESPPFKIERVPDPTETLAIVAEYDSGGITDPIFWTLWNVPPDTERIPAGLPRSSTVQSLGGAAQGRPEGGEVGYEPPCPQPDQPYTNRFQVYALGETLDVAGGTDHDTASEAIGDAVLASRRFTVDFERTAAP</sequence>
<dbReference type="InterPro" id="IPR036610">
    <property type="entry name" value="PEBP-like_sf"/>
</dbReference>
<protein>
    <submittedName>
        <fullName evidence="2">YbhB/YbcL family Raf kinase inhibitor-like protein</fullName>
    </submittedName>
</protein>
<evidence type="ECO:0000256" key="1">
    <source>
        <dbReference type="SAM" id="MobiDB-lite"/>
    </source>
</evidence>
<comment type="caution">
    <text evidence="2">The sequence shown here is derived from an EMBL/GenBank/DDBJ whole genome shotgun (WGS) entry which is preliminary data.</text>
</comment>
<dbReference type="AlphaFoldDB" id="A0A8J7YK58"/>
<accession>A0A8J7YK58</accession>
<dbReference type="PANTHER" id="PTHR30289:SF1">
    <property type="entry name" value="PEBP (PHOSPHATIDYLETHANOLAMINE-BINDING PROTEIN) FAMILY PROTEIN"/>
    <property type="match status" value="1"/>
</dbReference>
<dbReference type="Gene3D" id="3.90.280.10">
    <property type="entry name" value="PEBP-like"/>
    <property type="match status" value="1"/>
</dbReference>
<dbReference type="PANTHER" id="PTHR30289">
    <property type="entry name" value="UNCHARACTERIZED PROTEIN YBCL-RELATED"/>
    <property type="match status" value="1"/>
</dbReference>
<reference evidence="2" key="1">
    <citation type="submission" date="2021-06" db="EMBL/GenBank/DDBJ databases">
        <title>Halomicroarcula sp. F24A a new haloarchaeum isolated from saline soil.</title>
        <authorList>
            <person name="Duran-Viseras A."/>
            <person name="Sanchez-Porro C."/>
            <person name="Ventosa A."/>
        </authorList>
    </citation>
    <scope>NUCLEOTIDE SEQUENCE</scope>
    <source>
        <strain evidence="2">F24A</strain>
    </source>
</reference>
<keyword evidence="3" id="KW-1185">Reference proteome</keyword>